<keyword evidence="6" id="KW-0326">Glycosidase</keyword>
<sequence length="1059" mass="108146">MSVRYAFRMPTSVRYSRNGYSTCYREQSLATVKPPPPGRHSSVRGRPMVRSRAREDASLMTSRLPRPGRPSAESARGRRRRAGWSTLAIAALLLSGAMTPLGAAGAATTVPEPILRYSFDESGTSSAVGSAIPDGAIVADGASSPHPGTVVGSGARSVAGPSGSASDRALSLPGGASGSTAASLRIAPGLIPAGTVDVTMSAWLLWSGSPECTWPFTLGSGVSAHLLATTQCGASAYGALTNGTEVRASAPAPVPAARWVHMAVVVDGGDSVSTYLDGSLVGRGVTTSTAVAAIGSSTFSGYLGKSFYGADAFWAGALDDVRVWSSALSAEQVQQSAADVHSALATKDAAVSLGGTSAVTADLSLPAGGANGSTLTWSSSAPRTVSSTGAVTRPAAGSSDAVVQLTPTATHGAATVIGSPTTVTVKAFAAGDSAQAELARAVADAVRSDPALQGPVRGSLSLPDSGAELDAVASRAGAADAVIEWSSSVPTVVSAVDEGAEPDVVRKGSVTRGSTDTAVTLTATVRVTGTTPVTVSLPVTVLAASPLDPADLDAYLFVYFTGDSVEGEKLRFATSDGDNALQWKTLNDAQPVLTSTKGTQGLRDPYILRSAEGDRFFLIATDLSVGRSGWGEATSNGSRHLEVWESTDLVNWGEQRHIEVSVPNAGMTWAPEATYDPAIDAYVVYWTSSMYLDDARTRPDGNGPQIVTSITRDFRTFTEPEPWFASADVAGLNKGNGLIDATVLREGDQYYRFTKATQSSGCPSPDIIGQRSSDLRATTASGAWSLIDTCIGRTAGTPEVEGPEIFRANPGDTSGYRYFLWVDNYGGVGYIPLATNSLEGDIQWTYPAAFSLPSSPRHGSVVSITAKERDALAAKWNPALLVTSVKPVAATAPVGATTVALPATVSAGFRDGHSETVGVTWRTADLSGLKKAGDSVQVTGRLQNSSATLAVATITATAPPAAPAIAATATASTRCVQGKVVLSVVATNPNAFPVKMVVTSTSGSKTFAEVAAGKSVTHSFTTRTAALPAGSATATATAFVAGKPAAATATAPYAAASCG</sequence>
<keyword evidence="8" id="KW-1133">Transmembrane helix</keyword>
<dbReference type="AlphaFoldDB" id="A0A3T0SZM7"/>
<feature type="domain" description="LamG-like jellyroll fold" evidence="9">
    <location>
        <begin position="196"/>
        <end position="331"/>
    </location>
</feature>
<feature type="region of interest" description="Disordered" evidence="7">
    <location>
        <begin position="139"/>
        <end position="172"/>
    </location>
</feature>
<dbReference type="InterPro" id="IPR046780">
    <property type="entry name" value="aBig_2"/>
</dbReference>
<evidence type="ECO:0000256" key="5">
    <source>
        <dbReference type="ARBA" id="ARBA00023157"/>
    </source>
</evidence>
<dbReference type="SUPFAM" id="SSF75005">
    <property type="entry name" value="Arabinanase/levansucrase/invertase"/>
    <property type="match status" value="1"/>
</dbReference>
<evidence type="ECO:0000256" key="7">
    <source>
        <dbReference type="SAM" id="MobiDB-lite"/>
    </source>
</evidence>
<dbReference type="Pfam" id="PF04616">
    <property type="entry name" value="Glyco_hydro_43"/>
    <property type="match status" value="1"/>
</dbReference>
<evidence type="ECO:0000256" key="2">
    <source>
        <dbReference type="ARBA" id="ARBA00009865"/>
    </source>
</evidence>
<dbReference type="SMART" id="SM00560">
    <property type="entry name" value="LamGL"/>
    <property type="match status" value="1"/>
</dbReference>
<evidence type="ECO:0000313" key="10">
    <source>
        <dbReference type="EMBL" id="AZZ51745.1"/>
    </source>
</evidence>
<feature type="transmembrane region" description="Helical" evidence="8">
    <location>
        <begin position="84"/>
        <end position="107"/>
    </location>
</feature>
<evidence type="ECO:0000256" key="4">
    <source>
        <dbReference type="ARBA" id="ARBA00022801"/>
    </source>
</evidence>
<feature type="region of interest" description="Disordered" evidence="7">
    <location>
        <begin position="27"/>
        <end position="80"/>
    </location>
</feature>
<keyword evidence="5" id="KW-1015">Disulfide bond</keyword>
<proteinExistence type="inferred from homology"/>
<evidence type="ECO:0000259" key="9">
    <source>
        <dbReference type="SMART" id="SM00560"/>
    </source>
</evidence>
<evidence type="ECO:0000313" key="11">
    <source>
        <dbReference type="Proteomes" id="UP000285317"/>
    </source>
</evidence>
<dbReference type="CDD" id="cd08983">
    <property type="entry name" value="GH43_Bt3655-like"/>
    <property type="match status" value="1"/>
</dbReference>
<name>A0A3T0SZM7_9MICO</name>
<dbReference type="Gene3D" id="2.60.120.200">
    <property type="match status" value="1"/>
</dbReference>
<dbReference type="InterPro" id="IPR006710">
    <property type="entry name" value="Glyco_hydro_43"/>
</dbReference>
<protein>
    <recommendedName>
        <fullName evidence="9">LamG-like jellyroll fold domain-containing protein</fullName>
    </recommendedName>
</protein>
<dbReference type="GO" id="GO:0005975">
    <property type="term" value="P:carbohydrate metabolic process"/>
    <property type="evidence" value="ECO:0007669"/>
    <property type="project" value="InterPro"/>
</dbReference>
<dbReference type="InterPro" id="IPR006558">
    <property type="entry name" value="LamG-like"/>
</dbReference>
<dbReference type="InterPro" id="IPR023296">
    <property type="entry name" value="Glyco_hydro_beta-prop_sf"/>
</dbReference>
<dbReference type="Pfam" id="PF13385">
    <property type="entry name" value="Laminin_G_3"/>
    <property type="match status" value="1"/>
</dbReference>
<dbReference type="InterPro" id="IPR050727">
    <property type="entry name" value="GH43_arabinanases"/>
</dbReference>
<dbReference type="Pfam" id="PF07532">
    <property type="entry name" value="Big_4"/>
    <property type="match status" value="1"/>
</dbReference>
<evidence type="ECO:0000256" key="1">
    <source>
        <dbReference type="ARBA" id="ARBA00004834"/>
    </source>
</evidence>
<gene>
    <name evidence="10" type="ORF">C1I64_06575</name>
</gene>
<dbReference type="Gene3D" id="2.115.10.20">
    <property type="entry name" value="Glycosyl hydrolase domain, family 43"/>
    <property type="match status" value="1"/>
</dbReference>
<reference evidence="10 11" key="1">
    <citation type="submission" date="2018-03" db="EMBL/GenBank/DDBJ databases">
        <title>Bacteriophage NCPPB3778 and a type I-E CRISPR drive the evolution of the US Biological Select Agent, Rathayibacter toxicus.</title>
        <authorList>
            <person name="Davis E.W.II."/>
            <person name="Tabima J.F."/>
            <person name="Weisberg A.J."/>
            <person name="Dantas Lopes L."/>
            <person name="Wiseman M.S."/>
            <person name="Wiseman M.S."/>
            <person name="Pupko T."/>
            <person name="Belcher M.S."/>
            <person name="Sechler A.J."/>
            <person name="Tancos M.A."/>
            <person name="Schroeder B.K."/>
            <person name="Murray T.D."/>
            <person name="Luster D.G."/>
            <person name="Schneider W.L."/>
            <person name="Rogers E."/>
            <person name="Andreote F.D."/>
            <person name="Grunwald N.J."/>
            <person name="Putnam M.L."/>
            <person name="Chang J.H."/>
        </authorList>
    </citation>
    <scope>NUCLEOTIDE SEQUENCE [LARGE SCALE GENOMIC DNA]</scope>
    <source>
        <strain evidence="10 11">DSM 15932</strain>
    </source>
</reference>
<evidence type="ECO:0000256" key="3">
    <source>
        <dbReference type="ARBA" id="ARBA00022729"/>
    </source>
</evidence>
<accession>A0A3T0SZM7</accession>
<dbReference type="GO" id="GO:0004553">
    <property type="term" value="F:hydrolase activity, hydrolyzing O-glycosyl compounds"/>
    <property type="evidence" value="ECO:0007669"/>
    <property type="project" value="InterPro"/>
</dbReference>
<dbReference type="PANTHER" id="PTHR43301">
    <property type="entry name" value="ARABINAN ENDO-1,5-ALPHA-L-ARABINOSIDASE"/>
    <property type="match status" value="1"/>
</dbReference>
<dbReference type="InterPro" id="IPR011081">
    <property type="entry name" value="Big_4"/>
</dbReference>
<comment type="pathway">
    <text evidence="1">Glycan metabolism; L-arabinan degradation.</text>
</comment>
<evidence type="ECO:0000256" key="8">
    <source>
        <dbReference type="SAM" id="Phobius"/>
    </source>
</evidence>
<evidence type="ECO:0000256" key="6">
    <source>
        <dbReference type="ARBA" id="ARBA00023295"/>
    </source>
</evidence>
<dbReference type="SUPFAM" id="SSF49899">
    <property type="entry name" value="Concanavalin A-like lectins/glucanases"/>
    <property type="match status" value="1"/>
</dbReference>
<dbReference type="KEGG" id="rfs:C1I64_06575"/>
<keyword evidence="8" id="KW-0472">Membrane</keyword>
<keyword evidence="4" id="KW-0378">Hydrolase</keyword>
<dbReference type="Pfam" id="PF20578">
    <property type="entry name" value="aBig_2"/>
    <property type="match status" value="1"/>
</dbReference>
<keyword evidence="8" id="KW-0812">Transmembrane</keyword>
<dbReference type="InterPro" id="IPR013320">
    <property type="entry name" value="ConA-like_dom_sf"/>
</dbReference>
<keyword evidence="3" id="KW-0732">Signal</keyword>
<feature type="compositionally biased region" description="Basic residues" evidence="7">
    <location>
        <begin position="41"/>
        <end position="51"/>
    </location>
</feature>
<organism evidence="10 11">
    <name type="scientific">Rathayibacter festucae DSM 15932</name>
    <dbReference type="NCBI Taxonomy" id="1328866"/>
    <lineage>
        <taxon>Bacteria</taxon>
        <taxon>Bacillati</taxon>
        <taxon>Actinomycetota</taxon>
        <taxon>Actinomycetes</taxon>
        <taxon>Micrococcales</taxon>
        <taxon>Microbacteriaceae</taxon>
        <taxon>Rathayibacter</taxon>
    </lineage>
</organism>
<dbReference type="EMBL" id="CP028137">
    <property type="protein sequence ID" value="AZZ51745.1"/>
    <property type="molecule type" value="Genomic_DNA"/>
</dbReference>
<dbReference type="PANTHER" id="PTHR43301:SF3">
    <property type="entry name" value="ARABINAN ENDO-1,5-ALPHA-L-ARABINOSIDASE A-RELATED"/>
    <property type="match status" value="1"/>
</dbReference>
<comment type="similarity">
    <text evidence="2">Belongs to the glycosyl hydrolase 43 family.</text>
</comment>
<dbReference type="Proteomes" id="UP000285317">
    <property type="component" value="Chromosome"/>
</dbReference>